<feature type="binding site" evidence="16">
    <location>
        <position position="129"/>
    </location>
    <ligand>
        <name>K(+)</name>
        <dbReference type="ChEBI" id="CHEBI:29103"/>
    </ligand>
</feature>
<keyword evidence="11 16" id="KW-0067">ATP-binding</keyword>
<feature type="binding site" evidence="16">
    <location>
        <position position="100"/>
    </location>
    <ligand>
        <name>substrate</name>
    </ligand>
</feature>
<sequence length="254" mass="28192">MILVLDVGNTNIVLGVYHRDQLKYHWRMQTNRHKTEDEYGMGIKMLFQHEGIQFKDIQGVIISSVVPPLMFTLEKMCEKYFHVNPKIVGPGIKTGLNIKYDNPREVGADRIVNAVAGIHEYGSPLIIVDFGTATTFCYINEKSEYMGGVIAPGIGISTEALYNRAAKLPRIEITHVDEIIGKNTVAAMQAGILFGFVGQVESIVQRIIDTCQVKPTVIATGGLANLIATETEMIDIVDPDLTLKGLQLIYKRNE</sequence>
<keyword evidence="13 16" id="KW-0173">Coenzyme A biosynthesis</keyword>
<keyword evidence="8 16" id="KW-0808">Transferase</keyword>
<dbReference type="UniPathway" id="UPA00241">
    <property type="reaction ID" value="UER00352"/>
</dbReference>
<name>A0A177ZWI5_9BACI</name>
<evidence type="ECO:0000256" key="9">
    <source>
        <dbReference type="ARBA" id="ARBA00022741"/>
    </source>
</evidence>
<evidence type="ECO:0000256" key="1">
    <source>
        <dbReference type="ARBA" id="ARBA00001206"/>
    </source>
</evidence>
<evidence type="ECO:0000256" key="14">
    <source>
        <dbReference type="ARBA" id="ARBA00038036"/>
    </source>
</evidence>
<dbReference type="NCBIfam" id="NF009855">
    <property type="entry name" value="PRK13321.1"/>
    <property type="match status" value="1"/>
</dbReference>
<evidence type="ECO:0000256" key="13">
    <source>
        <dbReference type="ARBA" id="ARBA00022993"/>
    </source>
</evidence>
<comment type="catalytic activity">
    <reaction evidence="1 16">
        <text>(R)-pantothenate + ATP = (R)-4'-phosphopantothenate + ADP + H(+)</text>
        <dbReference type="Rhea" id="RHEA:16373"/>
        <dbReference type="ChEBI" id="CHEBI:10986"/>
        <dbReference type="ChEBI" id="CHEBI:15378"/>
        <dbReference type="ChEBI" id="CHEBI:29032"/>
        <dbReference type="ChEBI" id="CHEBI:30616"/>
        <dbReference type="ChEBI" id="CHEBI:456216"/>
        <dbReference type="EC" id="2.7.1.33"/>
    </reaction>
</comment>
<comment type="subcellular location">
    <subcellularLocation>
        <location evidence="3 16">Cytoplasm</location>
    </subcellularLocation>
</comment>
<keyword evidence="12 16" id="KW-0630">Potassium</keyword>
<dbReference type="PANTHER" id="PTHR34265">
    <property type="entry name" value="TYPE III PANTOTHENATE KINASE"/>
    <property type="match status" value="1"/>
</dbReference>
<reference evidence="17 18" key="1">
    <citation type="submission" date="2015-05" db="EMBL/GenBank/DDBJ databases">
        <title>Comparison of genome.</title>
        <authorList>
            <person name="Zheng Z."/>
            <person name="Sun M."/>
        </authorList>
    </citation>
    <scope>NUCLEOTIDE SEQUENCE [LARGE SCALE GENOMIC DNA]</scope>
    <source>
        <strain evidence="17 18">G25-74</strain>
    </source>
</reference>
<dbReference type="SUPFAM" id="SSF53067">
    <property type="entry name" value="Actin-like ATPase domain"/>
    <property type="match status" value="2"/>
</dbReference>
<protein>
    <recommendedName>
        <fullName evidence="15 16">Type III pantothenate kinase</fullName>
        <ecNumber evidence="6 16">2.7.1.33</ecNumber>
    </recommendedName>
    <alternativeName>
        <fullName evidence="16">PanK-III</fullName>
    </alternativeName>
    <alternativeName>
        <fullName evidence="16">Pantothenic acid kinase</fullName>
    </alternativeName>
</protein>
<evidence type="ECO:0000256" key="12">
    <source>
        <dbReference type="ARBA" id="ARBA00022958"/>
    </source>
</evidence>
<feature type="binding site" evidence="16">
    <location>
        <position position="184"/>
    </location>
    <ligand>
        <name>substrate</name>
    </ligand>
</feature>
<feature type="binding site" evidence="16">
    <location>
        <begin position="107"/>
        <end position="110"/>
    </location>
    <ligand>
        <name>substrate</name>
    </ligand>
</feature>
<comment type="caution">
    <text evidence="17">The sequence shown here is derived from an EMBL/GenBank/DDBJ whole genome shotgun (WGS) entry which is preliminary data.</text>
</comment>
<evidence type="ECO:0000313" key="17">
    <source>
        <dbReference type="EMBL" id="OAK72073.1"/>
    </source>
</evidence>
<dbReference type="InterPro" id="IPR043129">
    <property type="entry name" value="ATPase_NBD"/>
</dbReference>
<proteinExistence type="inferred from homology"/>
<feature type="binding site" evidence="16">
    <location>
        <begin position="6"/>
        <end position="13"/>
    </location>
    <ligand>
        <name>ATP</name>
        <dbReference type="ChEBI" id="CHEBI:30616"/>
    </ligand>
</feature>
<comment type="pathway">
    <text evidence="4 16">Cofactor biosynthesis; coenzyme A biosynthesis; CoA from (R)-pantothenate: step 1/5.</text>
</comment>
<dbReference type="PATRIC" id="fig|217031.6.peg.2083"/>
<gene>
    <name evidence="16" type="primary">coaX</name>
    <name evidence="17" type="ORF">ABB05_09815</name>
</gene>
<comment type="function">
    <text evidence="16">Catalyzes the phosphorylation of pantothenate (Pan), the first step in CoA biosynthesis.</text>
</comment>
<evidence type="ECO:0000313" key="18">
    <source>
        <dbReference type="Proteomes" id="UP000077881"/>
    </source>
</evidence>
<dbReference type="Proteomes" id="UP000077881">
    <property type="component" value="Unassembled WGS sequence"/>
</dbReference>
<comment type="similarity">
    <text evidence="14 16">Belongs to the type III pantothenate kinase family.</text>
</comment>
<organism evidence="17 18">
    <name type="scientific">Lederbergia galactosidilytica</name>
    <dbReference type="NCBI Taxonomy" id="217031"/>
    <lineage>
        <taxon>Bacteria</taxon>
        <taxon>Bacillati</taxon>
        <taxon>Bacillota</taxon>
        <taxon>Bacilli</taxon>
        <taxon>Bacillales</taxon>
        <taxon>Bacillaceae</taxon>
        <taxon>Lederbergia</taxon>
    </lineage>
</organism>
<keyword evidence="16" id="KW-0479">Metal-binding</keyword>
<evidence type="ECO:0000256" key="5">
    <source>
        <dbReference type="ARBA" id="ARBA00011738"/>
    </source>
</evidence>
<dbReference type="PANTHER" id="PTHR34265:SF1">
    <property type="entry name" value="TYPE III PANTOTHENATE KINASE"/>
    <property type="match status" value="1"/>
</dbReference>
<evidence type="ECO:0000256" key="8">
    <source>
        <dbReference type="ARBA" id="ARBA00022679"/>
    </source>
</evidence>
<comment type="cofactor">
    <cofactor evidence="16">
        <name>NH4(+)</name>
        <dbReference type="ChEBI" id="CHEBI:28938"/>
    </cofactor>
    <cofactor evidence="16">
        <name>K(+)</name>
        <dbReference type="ChEBI" id="CHEBI:29103"/>
    </cofactor>
    <text evidence="16">A monovalent cation. Ammonium or potassium.</text>
</comment>
<dbReference type="GO" id="GO:0046872">
    <property type="term" value="F:metal ion binding"/>
    <property type="evidence" value="ECO:0007669"/>
    <property type="project" value="UniProtKB-KW"/>
</dbReference>
<evidence type="ECO:0000256" key="4">
    <source>
        <dbReference type="ARBA" id="ARBA00005225"/>
    </source>
</evidence>
<evidence type="ECO:0000256" key="11">
    <source>
        <dbReference type="ARBA" id="ARBA00022840"/>
    </source>
</evidence>
<dbReference type="Pfam" id="PF03309">
    <property type="entry name" value="Pan_kinase"/>
    <property type="match status" value="1"/>
</dbReference>
<dbReference type="InterPro" id="IPR004619">
    <property type="entry name" value="Type_III_PanK"/>
</dbReference>
<evidence type="ECO:0000256" key="6">
    <source>
        <dbReference type="ARBA" id="ARBA00012102"/>
    </source>
</evidence>
<dbReference type="Gene3D" id="3.30.420.40">
    <property type="match status" value="2"/>
</dbReference>
<dbReference type="HAMAP" id="MF_01274">
    <property type="entry name" value="Pantothen_kinase_3"/>
    <property type="match status" value="1"/>
</dbReference>
<dbReference type="EC" id="2.7.1.33" evidence="6 16"/>
<evidence type="ECO:0000256" key="2">
    <source>
        <dbReference type="ARBA" id="ARBA00001958"/>
    </source>
</evidence>
<evidence type="ECO:0000256" key="10">
    <source>
        <dbReference type="ARBA" id="ARBA00022777"/>
    </source>
</evidence>
<dbReference type="AlphaFoldDB" id="A0A177ZWI5"/>
<dbReference type="NCBIfam" id="NF009843">
    <property type="entry name" value="PRK13318.1-1"/>
    <property type="match status" value="1"/>
</dbReference>
<dbReference type="GO" id="GO:0005524">
    <property type="term" value="F:ATP binding"/>
    <property type="evidence" value="ECO:0007669"/>
    <property type="project" value="UniProtKB-UniRule"/>
</dbReference>
<dbReference type="GO" id="GO:0015937">
    <property type="term" value="P:coenzyme A biosynthetic process"/>
    <property type="evidence" value="ECO:0007669"/>
    <property type="project" value="UniProtKB-UniRule"/>
</dbReference>
<accession>A0A177ZWI5</accession>
<dbReference type="EMBL" id="LDJR01000042">
    <property type="protein sequence ID" value="OAK72073.1"/>
    <property type="molecule type" value="Genomic_DNA"/>
</dbReference>
<dbReference type="STRING" id="217031.ABB05_09815"/>
<dbReference type="RefSeq" id="WP_057987721.1">
    <property type="nucleotide sequence ID" value="NZ_JAGGKH010000022.1"/>
</dbReference>
<evidence type="ECO:0000256" key="7">
    <source>
        <dbReference type="ARBA" id="ARBA00022490"/>
    </source>
</evidence>
<feature type="active site" description="Proton acceptor" evidence="16">
    <location>
        <position position="109"/>
    </location>
</feature>
<dbReference type="NCBIfam" id="NF009847">
    <property type="entry name" value="PRK13318.1-5"/>
    <property type="match status" value="1"/>
</dbReference>
<feature type="binding site" evidence="16">
    <location>
        <position position="132"/>
    </location>
    <ligand>
        <name>ATP</name>
        <dbReference type="ChEBI" id="CHEBI:30616"/>
    </ligand>
</feature>
<dbReference type="GO" id="GO:0004594">
    <property type="term" value="F:pantothenate kinase activity"/>
    <property type="evidence" value="ECO:0007669"/>
    <property type="project" value="UniProtKB-UniRule"/>
</dbReference>
<evidence type="ECO:0000256" key="15">
    <source>
        <dbReference type="ARBA" id="ARBA00040883"/>
    </source>
</evidence>
<keyword evidence="18" id="KW-1185">Reference proteome</keyword>
<keyword evidence="7 16" id="KW-0963">Cytoplasm</keyword>
<dbReference type="GO" id="GO:0005737">
    <property type="term" value="C:cytoplasm"/>
    <property type="evidence" value="ECO:0007669"/>
    <property type="project" value="UniProtKB-SubCell"/>
</dbReference>
<keyword evidence="9 16" id="KW-0547">Nucleotide-binding</keyword>
<dbReference type="NCBIfam" id="NF009848">
    <property type="entry name" value="PRK13318.1-6"/>
    <property type="match status" value="1"/>
</dbReference>
<dbReference type="OrthoDB" id="9804707at2"/>
<keyword evidence="10 16" id="KW-0418">Kinase</keyword>
<comment type="subunit">
    <text evidence="5 16">Homodimer.</text>
</comment>
<evidence type="ECO:0000256" key="3">
    <source>
        <dbReference type="ARBA" id="ARBA00004496"/>
    </source>
</evidence>
<dbReference type="NCBIfam" id="TIGR00671">
    <property type="entry name" value="baf"/>
    <property type="match status" value="1"/>
</dbReference>
<comment type="cofactor">
    <cofactor evidence="2">
        <name>K(+)</name>
        <dbReference type="ChEBI" id="CHEBI:29103"/>
    </cofactor>
</comment>
<dbReference type="CDD" id="cd24015">
    <property type="entry name" value="ASKHA_NBD_PanK-III"/>
    <property type="match status" value="1"/>
</dbReference>
<evidence type="ECO:0000256" key="16">
    <source>
        <dbReference type="HAMAP-Rule" id="MF_01274"/>
    </source>
</evidence>